<comment type="caution">
    <text evidence="2">The sequence shown here is derived from an EMBL/GenBank/DDBJ whole genome shotgun (WGS) entry which is preliminary data.</text>
</comment>
<feature type="transmembrane region" description="Helical" evidence="1">
    <location>
        <begin position="32"/>
        <end position="52"/>
    </location>
</feature>
<protein>
    <recommendedName>
        <fullName evidence="4">Holin</fullName>
    </recommendedName>
</protein>
<keyword evidence="1" id="KW-0812">Transmembrane</keyword>
<keyword evidence="1" id="KW-0472">Membrane</keyword>
<sequence>MAKPSNVAAVMVGGLVGVSAGSQVLAGFELPMWLQLVFLVATSGTGGVAAWWTARSPVEIKKTLCKVDVLGETAVFGVCRMGYGSRRT</sequence>
<evidence type="ECO:0008006" key="4">
    <source>
        <dbReference type="Google" id="ProtNLM"/>
    </source>
</evidence>
<evidence type="ECO:0000313" key="3">
    <source>
        <dbReference type="Proteomes" id="UP001597045"/>
    </source>
</evidence>
<organism evidence="2 3">
    <name type="scientific">Kibdelosporangium lantanae</name>
    <dbReference type="NCBI Taxonomy" id="1497396"/>
    <lineage>
        <taxon>Bacteria</taxon>
        <taxon>Bacillati</taxon>
        <taxon>Actinomycetota</taxon>
        <taxon>Actinomycetes</taxon>
        <taxon>Pseudonocardiales</taxon>
        <taxon>Pseudonocardiaceae</taxon>
        <taxon>Kibdelosporangium</taxon>
    </lineage>
</organism>
<reference evidence="3" key="1">
    <citation type="journal article" date="2019" name="Int. J. Syst. Evol. Microbiol.">
        <title>The Global Catalogue of Microorganisms (GCM) 10K type strain sequencing project: providing services to taxonomists for standard genome sequencing and annotation.</title>
        <authorList>
            <consortium name="The Broad Institute Genomics Platform"/>
            <consortium name="The Broad Institute Genome Sequencing Center for Infectious Disease"/>
            <person name="Wu L."/>
            <person name="Ma J."/>
        </authorList>
    </citation>
    <scope>NUCLEOTIDE SEQUENCE [LARGE SCALE GENOMIC DNA]</scope>
    <source>
        <strain evidence="3">JCM 31486</strain>
    </source>
</reference>
<gene>
    <name evidence="2" type="ORF">ACFQ1S_22840</name>
</gene>
<keyword evidence="3" id="KW-1185">Reference proteome</keyword>
<keyword evidence="1" id="KW-1133">Transmembrane helix</keyword>
<evidence type="ECO:0000256" key="1">
    <source>
        <dbReference type="SAM" id="Phobius"/>
    </source>
</evidence>
<name>A0ABW3MC29_9PSEU</name>
<proteinExistence type="predicted"/>
<dbReference type="EMBL" id="JBHTIS010001441">
    <property type="protein sequence ID" value="MFD1048171.1"/>
    <property type="molecule type" value="Genomic_DNA"/>
</dbReference>
<accession>A0ABW3MC29</accession>
<dbReference type="Proteomes" id="UP001597045">
    <property type="component" value="Unassembled WGS sequence"/>
</dbReference>
<evidence type="ECO:0000313" key="2">
    <source>
        <dbReference type="EMBL" id="MFD1048171.1"/>
    </source>
</evidence>